<evidence type="ECO:0000256" key="2">
    <source>
        <dbReference type="ARBA" id="ARBA00023315"/>
    </source>
</evidence>
<dbReference type="InterPro" id="IPR050680">
    <property type="entry name" value="YpeA/RimI_acetyltransf"/>
</dbReference>
<organism evidence="4 5">
    <name type="scientific">Zooshikella harenae</name>
    <dbReference type="NCBI Taxonomy" id="2827238"/>
    <lineage>
        <taxon>Bacteria</taxon>
        <taxon>Pseudomonadati</taxon>
        <taxon>Pseudomonadota</taxon>
        <taxon>Gammaproteobacteria</taxon>
        <taxon>Oceanospirillales</taxon>
        <taxon>Zooshikellaceae</taxon>
        <taxon>Zooshikella</taxon>
    </lineage>
</organism>
<gene>
    <name evidence="4" type="ORF">KCG35_18140</name>
</gene>
<evidence type="ECO:0000313" key="4">
    <source>
        <dbReference type="EMBL" id="MBU2712994.1"/>
    </source>
</evidence>
<keyword evidence="1" id="KW-0808">Transferase</keyword>
<accession>A0ABS5ZG57</accession>
<dbReference type="InterPro" id="IPR016181">
    <property type="entry name" value="Acyl_CoA_acyltransferase"/>
</dbReference>
<dbReference type="EMBL" id="JAGSOY010000056">
    <property type="protein sequence ID" value="MBU2712994.1"/>
    <property type="molecule type" value="Genomic_DNA"/>
</dbReference>
<keyword evidence="2" id="KW-0012">Acyltransferase</keyword>
<dbReference type="CDD" id="cd04301">
    <property type="entry name" value="NAT_SF"/>
    <property type="match status" value="1"/>
</dbReference>
<proteinExistence type="predicted"/>
<evidence type="ECO:0000313" key="5">
    <source>
        <dbReference type="Proteomes" id="UP000690515"/>
    </source>
</evidence>
<evidence type="ECO:0000256" key="1">
    <source>
        <dbReference type="ARBA" id="ARBA00022679"/>
    </source>
</evidence>
<name>A0ABS5ZG57_9GAMM</name>
<evidence type="ECO:0000259" key="3">
    <source>
        <dbReference type="PROSITE" id="PS51186"/>
    </source>
</evidence>
<dbReference type="Gene3D" id="3.40.630.30">
    <property type="match status" value="1"/>
</dbReference>
<dbReference type="RefSeq" id="WP_215821216.1">
    <property type="nucleotide sequence ID" value="NZ_JAGSOY010000056.1"/>
</dbReference>
<dbReference type="PROSITE" id="PS51186">
    <property type="entry name" value="GNAT"/>
    <property type="match status" value="1"/>
</dbReference>
<dbReference type="PANTHER" id="PTHR43420:SF47">
    <property type="entry name" value="N-ACETYLTRANSFERASE DOMAIN-CONTAINING PROTEIN"/>
    <property type="match status" value="1"/>
</dbReference>
<sequence>MADIVVQRGWDIVQAAKIARLYDAAFGFKFSGAIANKESRIRILSKSFIPDFSYVAVVDHEIVGLAGFQTYYGALTGGMNLNVLMDELGLARGVWAAIVLSLFERKPKAQELVMDGIVVDSQFRGKGIGSMLLDKIVYHARKNGYNSVRLDVIDSNPRAKSLYEA</sequence>
<feature type="non-terminal residue" evidence="4">
    <location>
        <position position="165"/>
    </location>
</feature>
<dbReference type="Proteomes" id="UP000690515">
    <property type="component" value="Unassembled WGS sequence"/>
</dbReference>
<dbReference type="SUPFAM" id="SSF55729">
    <property type="entry name" value="Acyl-CoA N-acyltransferases (Nat)"/>
    <property type="match status" value="1"/>
</dbReference>
<keyword evidence="5" id="KW-1185">Reference proteome</keyword>
<reference evidence="4 5" key="1">
    <citation type="submission" date="2021-04" db="EMBL/GenBank/DDBJ databases">
        <authorList>
            <person name="Pira H."/>
            <person name="Risdian C."/>
            <person name="Wink J."/>
        </authorList>
    </citation>
    <scope>NUCLEOTIDE SEQUENCE [LARGE SCALE GENOMIC DNA]</scope>
    <source>
        <strain evidence="4 5">WH53</strain>
    </source>
</reference>
<dbReference type="PANTHER" id="PTHR43420">
    <property type="entry name" value="ACETYLTRANSFERASE"/>
    <property type="match status" value="1"/>
</dbReference>
<dbReference type="InterPro" id="IPR000182">
    <property type="entry name" value="GNAT_dom"/>
</dbReference>
<comment type="caution">
    <text evidence="4">The sequence shown here is derived from an EMBL/GenBank/DDBJ whole genome shotgun (WGS) entry which is preliminary data.</text>
</comment>
<protein>
    <submittedName>
        <fullName evidence="4">GNAT family N-acetyltransferase</fullName>
    </submittedName>
</protein>
<dbReference type="Pfam" id="PF00583">
    <property type="entry name" value="Acetyltransf_1"/>
    <property type="match status" value="1"/>
</dbReference>
<feature type="domain" description="N-acetyltransferase" evidence="3">
    <location>
        <begin position="5"/>
        <end position="165"/>
    </location>
</feature>